<dbReference type="Gene3D" id="3.10.590.10">
    <property type="entry name" value="ph1033 like domains"/>
    <property type="match status" value="1"/>
</dbReference>
<dbReference type="RefSeq" id="WP_317706023.1">
    <property type="nucleotide sequence ID" value="NZ_AP024714.1"/>
</dbReference>
<dbReference type="InterPro" id="IPR002740">
    <property type="entry name" value="EVE_domain"/>
</dbReference>
<protein>
    <recommendedName>
        <fullName evidence="2">EVE domain-containing protein</fullName>
    </recommendedName>
</protein>
<evidence type="ECO:0000313" key="3">
    <source>
        <dbReference type="EMBL" id="BCX81083.1"/>
    </source>
</evidence>
<dbReference type="EMBL" id="AP024714">
    <property type="protein sequence ID" value="BCX81083.1"/>
    <property type="molecule type" value="Genomic_DNA"/>
</dbReference>
<keyword evidence="4" id="KW-1185">Reference proteome</keyword>
<feature type="domain" description="EVE" evidence="2">
    <location>
        <begin position="7"/>
        <end position="157"/>
    </location>
</feature>
<dbReference type="PANTHER" id="PTHR14087">
    <property type="entry name" value="THYMOCYTE NUCLEAR PROTEIN 1"/>
    <property type="match status" value="1"/>
</dbReference>
<dbReference type="AlphaFoldDB" id="A0AAU9CMI2"/>
<keyword evidence="1" id="KW-0597">Phosphoprotein</keyword>
<dbReference type="InterPro" id="IPR015947">
    <property type="entry name" value="PUA-like_sf"/>
</dbReference>
<evidence type="ECO:0000256" key="1">
    <source>
        <dbReference type="ARBA" id="ARBA00022553"/>
    </source>
</evidence>
<dbReference type="Pfam" id="PF01878">
    <property type="entry name" value="EVE"/>
    <property type="match status" value="1"/>
</dbReference>
<dbReference type="InterPro" id="IPR052181">
    <property type="entry name" value="5hmC_binding"/>
</dbReference>
<dbReference type="PANTHER" id="PTHR14087:SF7">
    <property type="entry name" value="THYMOCYTE NUCLEAR PROTEIN 1"/>
    <property type="match status" value="1"/>
</dbReference>
<name>A0AAU9CMI2_9GAMM</name>
<proteinExistence type="predicted"/>
<gene>
    <name evidence="3" type="ORF">MIT9_P0661</name>
</gene>
<dbReference type="KEGG" id="mcau:MIT9_P0661"/>
<reference evidence="4" key="1">
    <citation type="journal article" date="2024" name="Int. J. Syst. Evol. Microbiol.">
        <title>Methylomarinovum tepidoasis sp. nov., a moderately thermophilic methanotroph of the family Methylothermaceae isolated from a deep-sea hydrothermal field.</title>
        <authorList>
            <person name="Hirayama H."/>
            <person name="Takaki Y."/>
            <person name="Abe M."/>
            <person name="Miyazaki M."/>
            <person name="Uematsu K."/>
            <person name="Matsui Y."/>
            <person name="Takai K."/>
        </authorList>
    </citation>
    <scope>NUCLEOTIDE SEQUENCE [LARGE SCALE GENOMIC DNA]</scope>
    <source>
        <strain evidence="4">IT-9</strain>
    </source>
</reference>
<accession>A0AAU9CMI2</accession>
<dbReference type="InterPro" id="IPR047197">
    <property type="entry name" value="THYN1-like_EVE"/>
</dbReference>
<dbReference type="SUPFAM" id="SSF88697">
    <property type="entry name" value="PUA domain-like"/>
    <property type="match status" value="1"/>
</dbReference>
<dbReference type="Proteomes" id="UP001321825">
    <property type="component" value="Chromosome"/>
</dbReference>
<dbReference type="FunFam" id="3.10.590.10:FF:000003">
    <property type="entry name" value="Thymocyte nuclear protein 1"/>
    <property type="match status" value="1"/>
</dbReference>
<organism evidence="3 4">
    <name type="scientific">Methylomarinovum caldicuralii</name>
    <dbReference type="NCBI Taxonomy" id="438856"/>
    <lineage>
        <taxon>Bacteria</taxon>
        <taxon>Pseudomonadati</taxon>
        <taxon>Pseudomonadota</taxon>
        <taxon>Gammaproteobacteria</taxon>
        <taxon>Methylococcales</taxon>
        <taxon>Methylothermaceae</taxon>
        <taxon>Methylomarinovum</taxon>
    </lineage>
</organism>
<dbReference type="CDD" id="cd21133">
    <property type="entry name" value="EVE"/>
    <property type="match status" value="1"/>
</dbReference>
<evidence type="ECO:0000313" key="4">
    <source>
        <dbReference type="Proteomes" id="UP001321825"/>
    </source>
</evidence>
<evidence type="ECO:0000259" key="2">
    <source>
        <dbReference type="Pfam" id="PF01878"/>
    </source>
</evidence>
<sequence length="160" mass="18636">MSPSTCRYWLLKSEPATFGIDDLAACPDQTTHWDGVRNYQARNFLRDRMQVGDQAFIYHSNCKEPGIVGTVEIVRASYPDHTAFDPDSPYYDPKSTPENPRWFMVDVRLTERFPRTLTLAEIKRHSDRLEGLALLRRGNRLSVMPVAPEHWRFLLELARR</sequence>